<proteinExistence type="predicted"/>
<dbReference type="EMBL" id="CADCTS010000149">
    <property type="protein sequence ID" value="CAA9297196.1"/>
    <property type="molecule type" value="Genomic_DNA"/>
</dbReference>
<sequence>MGGRYGWVRRVAGATALTATVIDGTPTDPTSDAAAVAGVVAGSPAEAAGLAAGATITADGGDAVTSAPT</sequence>
<dbReference type="Gene3D" id="2.30.42.10">
    <property type="match status" value="1"/>
</dbReference>
<organism evidence="1">
    <name type="scientific">uncultured Friedmanniella sp</name>
    <dbReference type="NCBI Taxonomy" id="335381"/>
    <lineage>
        <taxon>Bacteria</taxon>
        <taxon>Bacillati</taxon>
        <taxon>Actinomycetota</taxon>
        <taxon>Actinomycetes</taxon>
        <taxon>Propionibacteriales</taxon>
        <taxon>Nocardioidaceae</taxon>
        <taxon>Friedmanniella</taxon>
        <taxon>environmental samples</taxon>
    </lineage>
</organism>
<dbReference type="InterPro" id="IPR036034">
    <property type="entry name" value="PDZ_sf"/>
</dbReference>
<accession>A0A6J4K6V2</accession>
<reference evidence="1" key="1">
    <citation type="submission" date="2020-02" db="EMBL/GenBank/DDBJ databases">
        <authorList>
            <person name="Meier V. D."/>
        </authorList>
    </citation>
    <scope>NUCLEOTIDE SEQUENCE</scope>
    <source>
        <strain evidence="1">AVDCRST_MAG48</strain>
    </source>
</reference>
<evidence type="ECO:0000313" key="1">
    <source>
        <dbReference type="EMBL" id="CAA9297196.1"/>
    </source>
</evidence>
<protein>
    <recommendedName>
        <fullName evidence="2">PDZ domain-containing protein</fullName>
    </recommendedName>
</protein>
<name>A0A6J4K6V2_9ACTN</name>
<dbReference type="AlphaFoldDB" id="A0A6J4K6V2"/>
<gene>
    <name evidence="1" type="ORF">AVDCRST_MAG48-1029</name>
</gene>
<evidence type="ECO:0008006" key="2">
    <source>
        <dbReference type="Google" id="ProtNLM"/>
    </source>
</evidence>
<dbReference type="SUPFAM" id="SSF50156">
    <property type="entry name" value="PDZ domain-like"/>
    <property type="match status" value="1"/>
</dbReference>